<dbReference type="InterPro" id="IPR052791">
    <property type="entry name" value="SSM1_domain"/>
</dbReference>
<dbReference type="NCBIfam" id="TIGR01993">
    <property type="entry name" value="Pyr-5-nucltdase"/>
    <property type="match status" value="1"/>
</dbReference>
<name>A0A4R3VIM0_9BURK</name>
<proteinExistence type="predicted"/>
<dbReference type="EMBL" id="SMBX01000001">
    <property type="protein sequence ID" value="TCV02805.1"/>
    <property type="molecule type" value="Genomic_DNA"/>
</dbReference>
<dbReference type="Pfam" id="PF13419">
    <property type="entry name" value="HAD_2"/>
    <property type="match status" value="1"/>
</dbReference>
<dbReference type="InterPro" id="IPR041492">
    <property type="entry name" value="HAD_2"/>
</dbReference>
<organism evidence="1 2">
    <name type="scientific">Paracandidimonas soli</name>
    <dbReference type="NCBI Taxonomy" id="1917182"/>
    <lineage>
        <taxon>Bacteria</taxon>
        <taxon>Pseudomonadati</taxon>
        <taxon>Pseudomonadota</taxon>
        <taxon>Betaproteobacteria</taxon>
        <taxon>Burkholderiales</taxon>
        <taxon>Alcaligenaceae</taxon>
        <taxon>Paracandidimonas</taxon>
    </lineage>
</organism>
<protein>
    <submittedName>
        <fullName evidence="1">Putative hydrolase of the HAD superfamily</fullName>
    </submittedName>
</protein>
<accession>A0A4R3VIM0</accession>
<dbReference type="SFLD" id="SFLDG01132">
    <property type="entry name" value="C1.5.3:_5'-Nucleotidase_Like"/>
    <property type="match status" value="1"/>
</dbReference>
<dbReference type="GO" id="GO:0008252">
    <property type="term" value="F:nucleotidase activity"/>
    <property type="evidence" value="ECO:0007669"/>
    <property type="project" value="TreeGrafter"/>
</dbReference>
<dbReference type="SUPFAM" id="SSF56784">
    <property type="entry name" value="HAD-like"/>
    <property type="match status" value="1"/>
</dbReference>
<evidence type="ECO:0000313" key="1">
    <source>
        <dbReference type="EMBL" id="TCV02805.1"/>
    </source>
</evidence>
<sequence length="265" mass="30394">MQNARTRVPQAAAHVVRDSLSSPGRMYRLPILRHPSARPAAGNDPAWLFDLDNTLHDTSHAIFKRIDTSMALAVQRMLDVDEDTAHALRQKYWRRYGATMIGLVRHHGVDPRKFLALSHDFDIAPLVRSESAMAHKLQQLRGRKILLTNAPLDYACAVLDHMNCLHLFDSLWGIEEMRLFGQFRPKPSRSMLRHILVREGLKADRTILVEDTLENLTAARAVGLRTAYIYHPGTPFSRRNNGRPAFVDVRVRKFGQLLREQQRLR</sequence>
<dbReference type="GO" id="GO:0006206">
    <property type="term" value="P:pyrimidine nucleobase metabolic process"/>
    <property type="evidence" value="ECO:0007669"/>
    <property type="project" value="TreeGrafter"/>
</dbReference>
<keyword evidence="1" id="KW-0378">Hydrolase</keyword>
<dbReference type="SFLD" id="SFLDG01129">
    <property type="entry name" value="C1.5:_HAD__Beta-PGM__Phosphata"/>
    <property type="match status" value="1"/>
</dbReference>
<dbReference type="PANTHER" id="PTHR47438">
    <property type="entry name" value="PHOSPHATE METABOLISM PROTEIN 8-RELATED"/>
    <property type="match status" value="1"/>
</dbReference>
<reference evidence="1 2" key="1">
    <citation type="submission" date="2019-03" db="EMBL/GenBank/DDBJ databases">
        <title>Genomic Encyclopedia of Type Strains, Phase IV (KMG-IV): sequencing the most valuable type-strain genomes for metagenomic binning, comparative biology and taxonomic classification.</title>
        <authorList>
            <person name="Goeker M."/>
        </authorList>
    </citation>
    <scope>NUCLEOTIDE SEQUENCE [LARGE SCALE GENOMIC DNA]</scope>
    <source>
        <strain evidence="1 2">DSM 100048</strain>
    </source>
</reference>
<dbReference type="Gene3D" id="1.10.150.450">
    <property type="match status" value="1"/>
</dbReference>
<dbReference type="InterPro" id="IPR036412">
    <property type="entry name" value="HAD-like_sf"/>
</dbReference>
<dbReference type="InterPro" id="IPR010237">
    <property type="entry name" value="Pyr-5-nucltdase"/>
</dbReference>
<keyword evidence="2" id="KW-1185">Reference proteome</keyword>
<dbReference type="InterPro" id="IPR023214">
    <property type="entry name" value="HAD_sf"/>
</dbReference>
<evidence type="ECO:0000313" key="2">
    <source>
        <dbReference type="Proteomes" id="UP000294692"/>
    </source>
</evidence>
<dbReference type="Proteomes" id="UP000294692">
    <property type="component" value="Unassembled WGS sequence"/>
</dbReference>
<dbReference type="SFLD" id="SFLDS00003">
    <property type="entry name" value="Haloacid_Dehalogenase"/>
    <property type="match status" value="1"/>
</dbReference>
<dbReference type="PANTHER" id="PTHR47438:SF1">
    <property type="entry name" value="PHOSPHATE METABOLISM PROTEIN 8-RELATED"/>
    <property type="match status" value="1"/>
</dbReference>
<gene>
    <name evidence="1" type="ORF">EV686_101262</name>
</gene>
<dbReference type="AlphaFoldDB" id="A0A4R3VIM0"/>
<dbReference type="Gene3D" id="3.40.50.1000">
    <property type="entry name" value="HAD superfamily/HAD-like"/>
    <property type="match status" value="1"/>
</dbReference>
<dbReference type="GO" id="GO:0009166">
    <property type="term" value="P:nucleotide catabolic process"/>
    <property type="evidence" value="ECO:0007669"/>
    <property type="project" value="TreeGrafter"/>
</dbReference>
<comment type="caution">
    <text evidence="1">The sequence shown here is derived from an EMBL/GenBank/DDBJ whole genome shotgun (WGS) entry which is preliminary data.</text>
</comment>